<dbReference type="Gene3D" id="1.10.220.20">
    <property type="match status" value="1"/>
</dbReference>
<organism evidence="3 4">
    <name type="scientific">Meloidogyne javanica</name>
    <name type="common">Root-knot nematode worm</name>
    <dbReference type="NCBI Taxonomy" id="6303"/>
    <lineage>
        <taxon>Eukaryota</taxon>
        <taxon>Metazoa</taxon>
        <taxon>Ecdysozoa</taxon>
        <taxon>Nematoda</taxon>
        <taxon>Chromadorea</taxon>
        <taxon>Rhabditida</taxon>
        <taxon>Tylenchina</taxon>
        <taxon>Tylenchomorpha</taxon>
        <taxon>Tylenchoidea</taxon>
        <taxon>Meloidogynidae</taxon>
        <taxon>Meloidogyninae</taxon>
        <taxon>Meloidogyne</taxon>
        <taxon>Meloidogyne incognita group</taxon>
    </lineage>
</organism>
<dbReference type="PANTHER" id="PTHR10663:SF402">
    <property type="entry name" value="MIP16918P"/>
    <property type="match status" value="1"/>
</dbReference>
<dbReference type="InterPro" id="IPR035999">
    <property type="entry name" value="Sec7_dom_sf"/>
</dbReference>
<reference evidence="4" key="1">
    <citation type="submission" date="2022-11" db="UniProtKB">
        <authorList>
            <consortium name="WormBaseParasite"/>
        </authorList>
    </citation>
    <scope>IDENTIFICATION</scope>
</reference>
<dbReference type="WBParaSite" id="scaffold854_cov247.g1951">
    <property type="protein sequence ID" value="scaffold854_cov247.g1951"/>
    <property type="gene ID" value="scaffold854_cov247.g1951"/>
</dbReference>
<dbReference type="Proteomes" id="UP000887561">
    <property type="component" value="Unplaced"/>
</dbReference>
<feature type="domain" description="SEC7" evidence="2">
    <location>
        <begin position="160"/>
        <end position="301"/>
    </location>
</feature>
<name>A0A915NB98_MELJA</name>
<dbReference type="GO" id="GO:0032012">
    <property type="term" value="P:regulation of ARF protein signal transduction"/>
    <property type="evidence" value="ECO:0007669"/>
    <property type="project" value="InterPro"/>
</dbReference>
<keyword evidence="1" id="KW-0175">Coiled coil</keyword>
<evidence type="ECO:0000256" key="1">
    <source>
        <dbReference type="SAM" id="Coils"/>
    </source>
</evidence>
<feature type="coiled-coil region" evidence="1">
    <location>
        <begin position="23"/>
        <end position="111"/>
    </location>
</feature>
<evidence type="ECO:0000313" key="4">
    <source>
        <dbReference type="WBParaSite" id="scaffold854_cov247.g1951"/>
    </source>
</evidence>
<dbReference type="InterPro" id="IPR000904">
    <property type="entry name" value="Sec7_dom"/>
</dbReference>
<dbReference type="GO" id="GO:0005085">
    <property type="term" value="F:guanyl-nucleotide exchange factor activity"/>
    <property type="evidence" value="ECO:0007669"/>
    <property type="project" value="InterPro"/>
</dbReference>
<proteinExistence type="predicted"/>
<feature type="coiled-coil region" evidence="1">
    <location>
        <begin position="140"/>
        <end position="167"/>
    </location>
</feature>
<dbReference type="PROSITE" id="PS50190">
    <property type="entry name" value="SEC7"/>
    <property type="match status" value="1"/>
</dbReference>
<accession>A0A915NB98</accession>
<dbReference type="Pfam" id="PF01369">
    <property type="entry name" value="Sec7"/>
    <property type="match status" value="1"/>
</dbReference>
<dbReference type="SUPFAM" id="SSF48425">
    <property type="entry name" value="Sec7 domain"/>
    <property type="match status" value="1"/>
</dbReference>
<sequence length="302" mass="35197">MLEELLTSNLDLKDVIIKLFVSVQDLQKMFLEEKNKNAALELRVKNLEDKNQFLENKIKKNKQRVQLIRNENKEEILNLKKQNDKKIQKLSSALNKRIDNLTSKLKQLDKMSLKRVKSFLLLMTSSFSTIDLTPDEYERLTQLRSRKNQLLDEIQILQQELSKTNSRLETLSPVSNRLPKAKIQKLAINSFNEDYKKGVQSLIDACLVKNSAEDFARFLLKNNDLKKSAVGDFLGENEQFNLDVLRHFVCLQNFEGLMLVQAMRNFLSSFRLPGEAQKIDRIMERFAIRFCEQNPSIFDHSG</sequence>
<dbReference type="Gene3D" id="1.10.1000.11">
    <property type="entry name" value="Arf Nucleotide-binding Site Opener,domain 2"/>
    <property type="match status" value="1"/>
</dbReference>
<dbReference type="SMART" id="SM00222">
    <property type="entry name" value="Sec7"/>
    <property type="match status" value="1"/>
</dbReference>
<evidence type="ECO:0000313" key="3">
    <source>
        <dbReference type="Proteomes" id="UP000887561"/>
    </source>
</evidence>
<evidence type="ECO:0000259" key="2">
    <source>
        <dbReference type="PROSITE" id="PS50190"/>
    </source>
</evidence>
<dbReference type="AlphaFoldDB" id="A0A915NB98"/>
<dbReference type="PANTHER" id="PTHR10663">
    <property type="entry name" value="GUANYL-NUCLEOTIDE EXCHANGE FACTOR"/>
    <property type="match status" value="1"/>
</dbReference>
<keyword evidence="3" id="KW-1185">Reference proteome</keyword>
<protein>
    <submittedName>
        <fullName evidence="4">SEC7 domain-containing protein</fullName>
    </submittedName>
</protein>
<dbReference type="InterPro" id="IPR023394">
    <property type="entry name" value="Sec7_C_sf"/>
</dbReference>